<dbReference type="SUPFAM" id="SSF48264">
    <property type="entry name" value="Cytochrome P450"/>
    <property type="match status" value="1"/>
</dbReference>
<dbReference type="GO" id="GO:0005506">
    <property type="term" value="F:iron ion binding"/>
    <property type="evidence" value="ECO:0007669"/>
    <property type="project" value="InterPro"/>
</dbReference>
<organism evidence="9 10">
    <name type="scientific">Rhizoctonia solani</name>
    <dbReference type="NCBI Taxonomy" id="456999"/>
    <lineage>
        <taxon>Eukaryota</taxon>
        <taxon>Fungi</taxon>
        <taxon>Dikarya</taxon>
        <taxon>Basidiomycota</taxon>
        <taxon>Agaricomycotina</taxon>
        <taxon>Agaricomycetes</taxon>
        <taxon>Cantharellales</taxon>
        <taxon>Ceratobasidiaceae</taxon>
        <taxon>Rhizoctonia</taxon>
    </lineage>
</organism>
<dbReference type="PANTHER" id="PTHR24305:SF166">
    <property type="entry name" value="CYTOCHROME P450 12A4, MITOCHONDRIAL-RELATED"/>
    <property type="match status" value="1"/>
</dbReference>
<accession>A0A8H3BY15</accession>
<evidence type="ECO:0000313" key="10">
    <source>
        <dbReference type="Proteomes" id="UP000663841"/>
    </source>
</evidence>
<comment type="caution">
    <text evidence="9">The sequence shown here is derived from an EMBL/GenBank/DDBJ whole genome shotgun (WGS) entry which is preliminary data.</text>
</comment>
<keyword evidence="6" id="KW-0560">Oxidoreductase</keyword>
<comment type="pathway">
    <text evidence="2">Secondary metabolite biosynthesis.</text>
</comment>
<name>A0A8H3BY15_9AGAM</name>
<dbReference type="EMBL" id="CAJMWW010000359">
    <property type="protein sequence ID" value="CAE6468919.1"/>
    <property type="molecule type" value="Genomic_DNA"/>
</dbReference>
<dbReference type="GO" id="GO:0004497">
    <property type="term" value="F:monooxygenase activity"/>
    <property type="evidence" value="ECO:0007669"/>
    <property type="project" value="UniProtKB-KW"/>
</dbReference>
<dbReference type="AlphaFoldDB" id="A0A8H3BY15"/>
<protein>
    <submittedName>
        <fullName evidence="9">Uncharacterized protein</fullName>
    </submittedName>
</protein>
<comment type="similarity">
    <text evidence="3">Belongs to the cytochrome P450 family.</text>
</comment>
<dbReference type="GO" id="GO:0020037">
    <property type="term" value="F:heme binding"/>
    <property type="evidence" value="ECO:0007669"/>
    <property type="project" value="InterPro"/>
</dbReference>
<dbReference type="InterPro" id="IPR050121">
    <property type="entry name" value="Cytochrome_P450_monoxygenase"/>
</dbReference>
<dbReference type="GO" id="GO:0016705">
    <property type="term" value="F:oxidoreductase activity, acting on paired donors, with incorporation or reduction of molecular oxygen"/>
    <property type="evidence" value="ECO:0007669"/>
    <property type="project" value="InterPro"/>
</dbReference>
<evidence type="ECO:0000313" key="9">
    <source>
        <dbReference type="EMBL" id="CAE6468919.1"/>
    </source>
</evidence>
<dbReference type="Gene3D" id="1.10.630.10">
    <property type="entry name" value="Cytochrome P450"/>
    <property type="match status" value="1"/>
</dbReference>
<evidence type="ECO:0000256" key="8">
    <source>
        <dbReference type="ARBA" id="ARBA00023033"/>
    </source>
</evidence>
<evidence type="ECO:0000256" key="1">
    <source>
        <dbReference type="ARBA" id="ARBA00001971"/>
    </source>
</evidence>
<evidence type="ECO:0000256" key="4">
    <source>
        <dbReference type="ARBA" id="ARBA00022617"/>
    </source>
</evidence>
<evidence type="ECO:0000256" key="2">
    <source>
        <dbReference type="ARBA" id="ARBA00005179"/>
    </source>
</evidence>
<gene>
    <name evidence="9" type="ORF">RDB_LOCUS171989</name>
</gene>
<keyword evidence="5" id="KW-0479">Metal-binding</keyword>
<dbReference type="Pfam" id="PF00067">
    <property type="entry name" value="p450"/>
    <property type="match status" value="1"/>
</dbReference>
<keyword evidence="8" id="KW-0503">Monooxygenase</keyword>
<dbReference type="Proteomes" id="UP000663841">
    <property type="component" value="Unassembled WGS sequence"/>
</dbReference>
<keyword evidence="4" id="KW-0349">Heme</keyword>
<evidence type="ECO:0000256" key="3">
    <source>
        <dbReference type="ARBA" id="ARBA00010617"/>
    </source>
</evidence>
<dbReference type="InterPro" id="IPR036396">
    <property type="entry name" value="Cyt_P450_sf"/>
</dbReference>
<proteinExistence type="inferred from homology"/>
<sequence>MGYSFGALEDKEPEYMKASNKLFPLVFSLWYARPFLSTLMKIGSAGFRRALVDCVPVEKVQELKNVTNIMDETAIHIYQKKKAALANGTLESEIAAGQDIISMLLKQNEAVSPEEQMTEAEIIAHVNALVFAGHDTTSGALARTFYLLAQHPDVQDRVREEVREAHSLYGRDLDYDQLNSLTFLDAVCRESLRLWSPAQFVERVAGEDYSLPLQHAVKSKNGKTAISNLHVPKGTHIYLSLSSTNRDKLTWGEDADKFNPYR</sequence>
<comment type="cofactor">
    <cofactor evidence="1">
        <name>heme</name>
        <dbReference type="ChEBI" id="CHEBI:30413"/>
    </cofactor>
</comment>
<evidence type="ECO:0000256" key="5">
    <source>
        <dbReference type="ARBA" id="ARBA00022723"/>
    </source>
</evidence>
<reference evidence="9" key="1">
    <citation type="submission" date="2021-01" db="EMBL/GenBank/DDBJ databases">
        <authorList>
            <person name="Kaushik A."/>
        </authorList>
    </citation>
    <scope>NUCLEOTIDE SEQUENCE</scope>
    <source>
        <strain evidence="9">AG3-T5</strain>
    </source>
</reference>
<dbReference type="PANTHER" id="PTHR24305">
    <property type="entry name" value="CYTOCHROME P450"/>
    <property type="match status" value="1"/>
</dbReference>
<keyword evidence="7" id="KW-0408">Iron</keyword>
<dbReference type="InterPro" id="IPR001128">
    <property type="entry name" value="Cyt_P450"/>
</dbReference>
<evidence type="ECO:0000256" key="6">
    <source>
        <dbReference type="ARBA" id="ARBA00023002"/>
    </source>
</evidence>
<evidence type="ECO:0000256" key="7">
    <source>
        <dbReference type="ARBA" id="ARBA00023004"/>
    </source>
</evidence>